<accession>A0A4Q8LD12</accession>
<organism evidence="1 2">
    <name type="scientific">Pseudoxanthomonas winnipegensis</name>
    <dbReference type="NCBI Taxonomy" id="2480810"/>
    <lineage>
        <taxon>Bacteria</taxon>
        <taxon>Pseudomonadati</taxon>
        <taxon>Pseudomonadota</taxon>
        <taxon>Gammaproteobacteria</taxon>
        <taxon>Lysobacterales</taxon>
        <taxon>Lysobacteraceae</taxon>
        <taxon>Pseudoxanthomonas</taxon>
    </lineage>
</organism>
<sequence length="97" mass="10629">MRIQITHNQVTIEATLDLGHRVTVSRTWQRRNGSRTGWVLVGHDSEFISEEDQLSVELATFLDGLDFPYAVANMLPGKRASAQAIAAAAEALEVAHA</sequence>
<evidence type="ECO:0000313" key="1">
    <source>
        <dbReference type="EMBL" id="TAA26546.1"/>
    </source>
</evidence>
<gene>
    <name evidence="1" type="ORF">EA660_04755</name>
</gene>
<dbReference type="EMBL" id="SHMC01000002">
    <property type="protein sequence ID" value="TAA26546.1"/>
    <property type="molecule type" value="Genomic_DNA"/>
</dbReference>
<dbReference type="AlphaFoldDB" id="A0A4Q8LD12"/>
<dbReference type="OrthoDB" id="6054335at2"/>
<dbReference type="RefSeq" id="WP_130550421.1">
    <property type="nucleotide sequence ID" value="NZ_SHMC01000002.1"/>
</dbReference>
<dbReference type="Proteomes" id="UP000292627">
    <property type="component" value="Unassembled WGS sequence"/>
</dbReference>
<comment type="caution">
    <text evidence="1">The sequence shown here is derived from an EMBL/GenBank/DDBJ whole genome shotgun (WGS) entry which is preliminary data.</text>
</comment>
<name>A0A4Q8LD12_9GAMM</name>
<reference evidence="1 2" key="1">
    <citation type="submission" date="2019-02" db="EMBL/GenBank/DDBJ databases">
        <title>WGS of Pseudoxanthomonas species novum from clinical isolates.</title>
        <authorList>
            <person name="Bernier A.-M."/>
            <person name="Bernard K."/>
            <person name="Vachon A."/>
        </authorList>
    </citation>
    <scope>NUCLEOTIDE SEQUENCE [LARGE SCALE GENOMIC DNA]</scope>
    <source>
        <strain evidence="1 2">NML171200</strain>
    </source>
</reference>
<evidence type="ECO:0000313" key="2">
    <source>
        <dbReference type="Proteomes" id="UP000292627"/>
    </source>
</evidence>
<protein>
    <submittedName>
        <fullName evidence="1">Uncharacterized protein</fullName>
    </submittedName>
</protein>
<proteinExistence type="predicted"/>